<dbReference type="Pfam" id="PF03193">
    <property type="entry name" value="RsgA_GTPase"/>
    <property type="match status" value="1"/>
</dbReference>
<evidence type="ECO:0000256" key="4">
    <source>
        <dbReference type="ARBA" id="ARBA00022730"/>
    </source>
</evidence>
<evidence type="ECO:0000256" key="7">
    <source>
        <dbReference type="ARBA" id="ARBA00022833"/>
    </source>
</evidence>
<evidence type="ECO:0000259" key="12">
    <source>
        <dbReference type="PROSITE" id="PS51721"/>
    </source>
</evidence>
<evidence type="ECO:0000256" key="8">
    <source>
        <dbReference type="ARBA" id="ARBA00022884"/>
    </source>
</evidence>
<evidence type="ECO:0000259" key="11">
    <source>
        <dbReference type="PROSITE" id="PS50936"/>
    </source>
</evidence>
<comment type="subunit">
    <text evidence="10">Monomer. Associates with 30S ribosomal subunit, binds 16S rRNA.</text>
</comment>
<dbReference type="EMBL" id="AP019827">
    <property type="protein sequence ID" value="BBM41560.1"/>
    <property type="molecule type" value="Genomic_DNA"/>
</dbReference>
<dbReference type="InterPro" id="IPR010914">
    <property type="entry name" value="RsgA_GTPase_dom"/>
</dbReference>
<dbReference type="Gene3D" id="3.40.50.300">
    <property type="entry name" value="P-loop containing nucleotide triphosphate hydrolases"/>
    <property type="match status" value="1"/>
</dbReference>
<dbReference type="Gene3D" id="1.10.40.50">
    <property type="entry name" value="Probable gtpase engc, domain 3"/>
    <property type="match status" value="1"/>
</dbReference>
<dbReference type="GO" id="GO:0019843">
    <property type="term" value="F:rRNA binding"/>
    <property type="evidence" value="ECO:0007669"/>
    <property type="project" value="UniProtKB-KW"/>
</dbReference>
<gene>
    <name evidence="10" type="primary">rsgA</name>
    <name evidence="13" type="ORF">JCM16776_1792</name>
</gene>
<comment type="subcellular location">
    <subcellularLocation>
        <location evidence="10">Cytoplasm</location>
    </subcellularLocation>
</comment>
<feature type="domain" description="EngC GTPase" evidence="11">
    <location>
        <begin position="104"/>
        <end position="254"/>
    </location>
</feature>
<dbReference type="SUPFAM" id="SSF50249">
    <property type="entry name" value="Nucleic acid-binding proteins"/>
    <property type="match status" value="1"/>
</dbReference>
<evidence type="ECO:0000256" key="10">
    <source>
        <dbReference type="HAMAP-Rule" id="MF_01820"/>
    </source>
</evidence>
<reference evidence="13 14" key="1">
    <citation type="submission" date="2019-07" db="EMBL/GenBank/DDBJ databases">
        <title>Complete Genome Sequence of Leptotrichia shahii Strain JCM 16776.</title>
        <authorList>
            <person name="Watanabe S."/>
            <person name="Cui L."/>
        </authorList>
    </citation>
    <scope>NUCLEOTIDE SEQUENCE [LARGE SCALE GENOMIC DNA]</scope>
    <source>
        <strain evidence="13 14">JCM16776</strain>
    </source>
</reference>
<dbReference type="NCBIfam" id="TIGR00157">
    <property type="entry name" value="ribosome small subunit-dependent GTPase A"/>
    <property type="match status" value="1"/>
</dbReference>
<dbReference type="PANTHER" id="PTHR32120:SF11">
    <property type="entry name" value="SMALL RIBOSOMAL SUBUNIT BIOGENESIS GTPASE RSGA 1, MITOCHONDRIAL-RELATED"/>
    <property type="match status" value="1"/>
</dbReference>
<feature type="binding site" evidence="10">
    <location>
        <position position="286"/>
    </location>
    <ligand>
        <name>Zn(2+)</name>
        <dbReference type="ChEBI" id="CHEBI:29105"/>
    </ligand>
</feature>
<evidence type="ECO:0000313" key="13">
    <source>
        <dbReference type="EMBL" id="BBM41560.1"/>
    </source>
</evidence>
<comment type="cofactor">
    <cofactor evidence="10">
        <name>Zn(2+)</name>
        <dbReference type="ChEBI" id="CHEBI:29105"/>
    </cofactor>
    <text evidence="10">Binds 1 zinc ion per subunit.</text>
</comment>
<dbReference type="GO" id="GO:0005737">
    <property type="term" value="C:cytoplasm"/>
    <property type="evidence" value="ECO:0007669"/>
    <property type="project" value="UniProtKB-SubCell"/>
</dbReference>
<dbReference type="InterPro" id="IPR004881">
    <property type="entry name" value="Ribosome_biogen_GTPase_RsgA"/>
</dbReference>
<keyword evidence="5 10" id="KW-0547">Nucleotide-binding</keyword>
<evidence type="ECO:0000256" key="5">
    <source>
        <dbReference type="ARBA" id="ARBA00022741"/>
    </source>
</evidence>
<dbReference type="GO" id="GO:0042274">
    <property type="term" value="P:ribosomal small subunit biogenesis"/>
    <property type="evidence" value="ECO:0007669"/>
    <property type="project" value="UniProtKB-UniRule"/>
</dbReference>
<dbReference type="GO" id="GO:0005525">
    <property type="term" value="F:GTP binding"/>
    <property type="evidence" value="ECO:0007669"/>
    <property type="project" value="UniProtKB-UniRule"/>
</dbReference>
<keyword evidence="2 10" id="KW-0690">Ribosome biogenesis</keyword>
<sequence length="326" mass="37899">MLLYNSFNDVNFRLLSRFILKFLPNIFIKGKVVRKIKGFYYVLDENSKNLNEENIYECKLRGMLKVKNDKMNCIIGDSVEFDEKEKVIEKVEKRQNFLYRPLIANIDFIGVLFAIKSPDFDFTNFQKMLLNANSQNIPVVLILSKIDLASQEELEEFLNKFKKIFKDVISIFPISTETKTGLSELKKYINKKSVVISGPSGAGKSTLINTLIGEEVLTTNNISGKTRKGRHTTIESRFFMTAPRSYLIDTPGFSTLNFPKLKNKKELEKLFPEFLEFIPNCKFRDCIHVNEPNCAIKENVENGNISRERYDFYLYSLENIKFLKYT</sequence>
<dbReference type="PANTHER" id="PTHR32120">
    <property type="entry name" value="SMALL RIBOSOMAL SUBUNIT BIOGENESIS GTPASE RSGA"/>
    <property type="match status" value="1"/>
</dbReference>
<dbReference type="InterPro" id="IPR030378">
    <property type="entry name" value="G_CP_dom"/>
</dbReference>
<dbReference type="STRING" id="1122172.GCA_000373045_00790"/>
<evidence type="ECO:0000256" key="2">
    <source>
        <dbReference type="ARBA" id="ARBA00022517"/>
    </source>
</evidence>
<keyword evidence="8 10" id="KW-0694">RNA-binding</keyword>
<dbReference type="GO" id="GO:0003924">
    <property type="term" value="F:GTPase activity"/>
    <property type="evidence" value="ECO:0007669"/>
    <property type="project" value="UniProtKB-UniRule"/>
</dbReference>
<keyword evidence="4 10" id="KW-0699">rRNA-binding</keyword>
<dbReference type="RefSeq" id="WP_018450414.1">
    <property type="nucleotide sequence ID" value="NZ_AP019827.1"/>
</dbReference>
<feature type="binding site" evidence="10">
    <location>
        <position position="294"/>
    </location>
    <ligand>
        <name>Zn(2+)</name>
        <dbReference type="ChEBI" id="CHEBI:29105"/>
    </ligand>
</feature>
<feature type="binding site" evidence="10">
    <location>
        <position position="281"/>
    </location>
    <ligand>
        <name>Zn(2+)</name>
        <dbReference type="ChEBI" id="CHEBI:29105"/>
    </ligand>
</feature>
<keyword evidence="1 10" id="KW-0963">Cytoplasm</keyword>
<dbReference type="PROSITE" id="PS51721">
    <property type="entry name" value="G_CP"/>
    <property type="match status" value="1"/>
</dbReference>
<keyword evidence="7 10" id="KW-0862">Zinc</keyword>
<keyword evidence="3 10" id="KW-0479">Metal-binding</keyword>
<dbReference type="Pfam" id="PF16745">
    <property type="entry name" value="RsgA_N"/>
    <property type="match status" value="1"/>
</dbReference>
<keyword evidence="9 10" id="KW-0342">GTP-binding</keyword>
<dbReference type="PROSITE" id="PS50936">
    <property type="entry name" value="ENGC_GTPASE"/>
    <property type="match status" value="1"/>
</dbReference>
<dbReference type="InterPro" id="IPR012340">
    <property type="entry name" value="NA-bd_OB-fold"/>
</dbReference>
<keyword evidence="6 10" id="KW-0378">Hydrolase</keyword>
<dbReference type="Proteomes" id="UP000322617">
    <property type="component" value="Chromosome"/>
</dbReference>
<dbReference type="Gene3D" id="2.40.50.140">
    <property type="entry name" value="Nucleic acid-binding proteins"/>
    <property type="match status" value="1"/>
</dbReference>
<evidence type="ECO:0000256" key="9">
    <source>
        <dbReference type="ARBA" id="ARBA00023134"/>
    </source>
</evidence>
<dbReference type="AlphaFoldDB" id="A0A510JQB3"/>
<dbReference type="InterPro" id="IPR027417">
    <property type="entry name" value="P-loop_NTPase"/>
</dbReference>
<dbReference type="CDD" id="cd01854">
    <property type="entry name" value="YjeQ_EngC"/>
    <property type="match status" value="1"/>
</dbReference>
<accession>A0A510JQB3</accession>
<dbReference type="SUPFAM" id="SSF52540">
    <property type="entry name" value="P-loop containing nucleoside triphosphate hydrolases"/>
    <property type="match status" value="1"/>
</dbReference>
<dbReference type="EC" id="3.6.1.-" evidence="10"/>
<dbReference type="GO" id="GO:0046872">
    <property type="term" value="F:metal ion binding"/>
    <property type="evidence" value="ECO:0007669"/>
    <property type="project" value="UniProtKB-KW"/>
</dbReference>
<dbReference type="InterPro" id="IPR031944">
    <property type="entry name" value="RsgA_N"/>
</dbReference>
<feature type="binding site" evidence="10">
    <location>
        <begin position="198"/>
        <end position="206"/>
    </location>
    <ligand>
        <name>GTP</name>
        <dbReference type="ChEBI" id="CHEBI:37565"/>
    </ligand>
</feature>
<evidence type="ECO:0000256" key="1">
    <source>
        <dbReference type="ARBA" id="ARBA00022490"/>
    </source>
</evidence>
<organism evidence="13 14">
    <name type="scientific">Leptotrichia shahii</name>
    <dbReference type="NCBI Taxonomy" id="157691"/>
    <lineage>
        <taxon>Bacteria</taxon>
        <taxon>Fusobacteriati</taxon>
        <taxon>Fusobacteriota</taxon>
        <taxon>Fusobacteriia</taxon>
        <taxon>Fusobacteriales</taxon>
        <taxon>Leptotrichiaceae</taxon>
        <taxon>Leptotrichia</taxon>
    </lineage>
</organism>
<evidence type="ECO:0000256" key="3">
    <source>
        <dbReference type="ARBA" id="ARBA00022723"/>
    </source>
</evidence>
<dbReference type="KEGG" id="lsz:JCM16776_1792"/>
<keyword evidence="14" id="KW-1185">Reference proteome</keyword>
<feature type="binding site" evidence="10">
    <location>
        <position position="288"/>
    </location>
    <ligand>
        <name>Zn(2+)</name>
        <dbReference type="ChEBI" id="CHEBI:29105"/>
    </ligand>
</feature>
<protein>
    <recommendedName>
        <fullName evidence="10">Small ribosomal subunit biogenesis GTPase RsgA</fullName>
        <ecNumber evidence="10">3.6.1.-</ecNumber>
    </recommendedName>
</protein>
<comment type="function">
    <text evidence="10">One of several proteins that assist in the late maturation steps of the functional core of the 30S ribosomal subunit. Helps release RbfA from mature subunits. May play a role in the assembly of ribosomal proteins into the subunit. Circularly permuted GTPase that catalyzes slow GTP hydrolysis, GTPase activity is stimulated by the 30S ribosomal subunit.</text>
</comment>
<evidence type="ECO:0000256" key="6">
    <source>
        <dbReference type="ARBA" id="ARBA00022801"/>
    </source>
</evidence>
<proteinExistence type="inferred from homology"/>
<feature type="binding site" evidence="10">
    <location>
        <begin position="144"/>
        <end position="147"/>
    </location>
    <ligand>
        <name>GTP</name>
        <dbReference type="ChEBI" id="CHEBI:37565"/>
    </ligand>
</feature>
<dbReference type="HAMAP" id="MF_01820">
    <property type="entry name" value="GTPase_RsgA"/>
    <property type="match status" value="1"/>
</dbReference>
<feature type="domain" description="CP-type G" evidence="12">
    <location>
        <begin position="95"/>
        <end position="256"/>
    </location>
</feature>
<name>A0A510JQB3_9FUSO</name>
<evidence type="ECO:0000313" key="14">
    <source>
        <dbReference type="Proteomes" id="UP000322617"/>
    </source>
</evidence>
<comment type="similarity">
    <text evidence="10">Belongs to the TRAFAC class YlqF/YawG GTPase family. RsgA subfamily.</text>
</comment>